<name>A0A3D9HZE1_9BACL</name>
<protein>
    <submittedName>
        <fullName evidence="10">OHS family lactose permease-like MFS transporter</fullName>
    </submittedName>
</protein>
<dbReference type="Pfam" id="PF12832">
    <property type="entry name" value="MFS_1_like"/>
    <property type="match status" value="1"/>
</dbReference>
<sequence>MLRYNLVTFLYFGVASILSTFYFPFLSQDVGLSLGEVSKAIAFGALFSLASQPYLSHLFAKSRNKKRFMIVYFGLLAIVNVAMLFVDEQRIYLFAILYGCLALPLIGTYEIYIEKISSARGYMYSKIRKWGSIGLGSVTLVGGSLIALAGFELLHAISLVFLAACAWIVYRKFETVEDSAERPKMNYRKALADKRVLVLFAMSFLGLGSYIGVDFAFSSYLTELTGSVRTSNQIFSVSTGVKVFLEFVTFTLLGLYFNRVDVKKAFVSVFVFSGLRFLFLSTGELPLVVLGDQFHGLAFPLFLVTVFRYLRSLVPDELVPSCYGIVSMLVFGVSNLAYPPLFAAIQNYGGYGAMYTTNFALSVAVIAIGIFGLPPGKRSRFVESSGETASG</sequence>
<feature type="transmembrane region" description="Helical" evidence="8">
    <location>
        <begin position="91"/>
        <end position="109"/>
    </location>
</feature>
<dbReference type="EMBL" id="QRDZ01000046">
    <property type="protein sequence ID" value="RED54867.1"/>
    <property type="molecule type" value="Genomic_DNA"/>
</dbReference>
<feature type="transmembrane region" description="Helical" evidence="8">
    <location>
        <begin position="322"/>
        <end position="341"/>
    </location>
</feature>
<evidence type="ECO:0000259" key="9">
    <source>
        <dbReference type="Pfam" id="PF12832"/>
    </source>
</evidence>
<dbReference type="Gene3D" id="1.20.1250.20">
    <property type="entry name" value="MFS general substrate transporter like domains"/>
    <property type="match status" value="2"/>
</dbReference>
<dbReference type="GO" id="GO:0015528">
    <property type="term" value="F:lactose:proton symporter activity"/>
    <property type="evidence" value="ECO:0007669"/>
    <property type="project" value="TreeGrafter"/>
</dbReference>
<dbReference type="InterPro" id="IPR024989">
    <property type="entry name" value="MFS_assoc_dom"/>
</dbReference>
<feature type="transmembrane region" description="Helical" evidence="8">
    <location>
        <begin position="353"/>
        <end position="373"/>
    </location>
</feature>
<dbReference type="PANTHER" id="PTHR23522">
    <property type="entry name" value="BLL5896 PROTEIN"/>
    <property type="match status" value="1"/>
</dbReference>
<keyword evidence="11" id="KW-1185">Reference proteome</keyword>
<keyword evidence="2" id="KW-0813">Transport</keyword>
<evidence type="ECO:0000256" key="6">
    <source>
        <dbReference type="ARBA" id="ARBA00022989"/>
    </source>
</evidence>
<reference evidence="10 11" key="1">
    <citation type="submission" date="2018-07" db="EMBL/GenBank/DDBJ databases">
        <title>Genomic Encyclopedia of Type Strains, Phase III (KMG-III): the genomes of soil and plant-associated and newly described type strains.</title>
        <authorList>
            <person name="Whitman W."/>
        </authorList>
    </citation>
    <scope>NUCLEOTIDE SEQUENCE [LARGE SCALE GENOMIC DNA]</scope>
    <source>
        <strain evidence="10 11">CECT 7287</strain>
    </source>
</reference>
<keyword evidence="3" id="KW-1003">Cell membrane</keyword>
<evidence type="ECO:0000256" key="7">
    <source>
        <dbReference type="ARBA" id="ARBA00023136"/>
    </source>
</evidence>
<keyword evidence="5 8" id="KW-0812">Transmembrane</keyword>
<organism evidence="10 11">
    <name type="scientific">Cohnella phaseoli</name>
    <dbReference type="NCBI Taxonomy" id="456490"/>
    <lineage>
        <taxon>Bacteria</taxon>
        <taxon>Bacillati</taxon>
        <taxon>Bacillota</taxon>
        <taxon>Bacilli</taxon>
        <taxon>Bacillales</taxon>
        <taxon>Paenibacillaceae</taxon>
        <taxon>Cohnella</taxon>
    </lineage>
</organism>
<gene>
    <name evidence="10" type="ORF">DFP98_14611</name>
</gene>
<dbReference type="RefSeq" id="WP_181918144.1">
    <property type="nucleotide sequence ID" value="NZ_QRDZ01000046.1"/>
</dbReference>
<evidence type="ECO:0000256" key="3">
    <source>
        <dbReference type="ARBA" id="ARBA00022475"/>
    </source>
</evidence>
<feature type="transmembrane region" description="Helical" evidence="8">
    <location>
        <begin position="37"/>
        <end position="56"/>
    </location>
</feature>
<dbReference type="GO" id="GO:0030395">
    <property type="term" value="F:lactose binding"/>
    <property type="evidence" value="ECO:0007669"/>
    <property type="project" value="TreeGrafter"/>
</dbReference>
<dbReference type="AlphaFoldDB" id="A0A3D9HZE1"/>
<feature type="transmembrane region" description="Helical" evidence="8">
    <location>
        <begin position="130"/>
        <end position="147"/>
    </location>
</feature>
<feature type="transmembrane region" description="Helical" evidence="8">
    <location>
        <begin position="191"/>
        <end position="213"/>
    </location>
</feature>
<evidence type="ECO:0000313" key="10">
    <source>
        <dbReference type="EMBL" id="RED54867.1"/>
    </source>
</evidence>
<feature type="transmembrane region" description="Helical" evidence="8">
    <location>
        <begin position="153"/>
        <end position="170"/>
    </location>
</feature>
<dbReference type="GO" id="GO:0005886">
    <property type="term" value="C:plasma membrane"/>
    <property type="evidence" value="ECO:0007669"/>
    <property type="project" value="UniProtKB-SubCell"/>
</dbReference>
<feature type="transmembrane region" description="Helical" evidence="8">
    <location>
        <begin position="7"/>
        <end position="25"/>
    </location>
</feature>
<feature type="transmembrane region" description="Helical" evidence="8">
    <location>
        <begin position="265"/>
        <end position="282"/>
    </location>
</feature>
<evidence type="ECO:0000256" key="8">
    <source>
        <dbReference type="SAM" id="Phobius"/>
    </source>
</evidence>
<dbReference type="Proteomes" id="UP000256977">
    <property type="component" value="Unassembled WGS sequence"/>
</dbReference>
<proteinExistence type="predicted"/>
<dbReference type="PANTHER" id="PTHR23522:SF10">
    <property type="entry name" value="3-PHENYLPROPIONIC ACID TRANSPORTER-RELATED"/>
    <property type="match status" value="1"/>
</dbReference>
<accession>A0A3D9HZE1</accession>
<feature type="transmembrane region" description="Helical" evidence="8">
    <location>
        <begin position="294"/>
        <end position="310"/>
    </location>
</feature>
<keyword evidence="4" id="KW-0997">Cell inner membrane</keyword>
<evidence type="ECO:0000313" key="11">
    <source>
        <dbReference type="Proteomes" id="UP000256977"/>
    </source>
</evidence>
<feature type="domain" description="Major facilitator superfamily associated" evidence="9">
    <location>
        <begin position="2"/>
        <end position="335"/>
    </location>
</feature>
<keyword evidence="6 8" id="KW-1133">Transmembrane helix</keyword>
<dbReference type="SUPFAM" id="SSF103473">
    <property type="entry name" value="MFS general substrate transporter"/>
    <property type="match status" value="1"/>
</dbReference>
<comment type="subcellular location">
    <subcellularLocation>
        <location evidence="1">Cell inner membrane</location>
        <topology evidence="1">Multi-pass membrane protein</topology>
    </subcellularLocation>
</comment>
<comment type="caution">
    <text evidence="10">The sequence shown here is derived from an EMBL/GenBank/DDBJ whole genome shotgun (WGS) entry which is preliminary data.</text>
</comment>
<keyword evidence="7 8" id="KW-0472">Membrane</keyword>
<evidence type="ECO:0000256" key="1">
    <source>
        <dbReference type="ARBA" id="ARBA00004429"/>
    </source>
</evidence>
<feature type="transmembrane region" description="Helical" evidence="8">
    <location>
        <begin position="68"/>
        <end position="85"/>
    </location>
</feature>
<dbReference type="InterPro" id="IPR036259">
    <property type="entry name" value="MFS_trans_sf"/>
</dbReference>
<evidence type="ECO:0000256" key="4">
    <source>
        <dbReference type="ARBA" id="ARBA00022519"/>
    </source>
</evidence>
<evidence type="ECO:0000256" key="5">
    <source>
        <dbReference type="ARBA" id="ARBA00022692"/>
    </source>
</evidence>
<evidence type="ECO:0000256" key="2">
    <source>
        <dbReference type="ARBA" id="ARBA00022448"/>
    </source>
</evidence>
<feature type="transmembrane region" description="Helical" evidence="8">
    <location>
        <begin position="233"/>
        <end position="258"/>
    </location>
</feature>